<dbReference type="InterPro" id="IPR056436">
    <property type="entry name" value="Znf-C2H2_ZIC1-5/GLI1-3-like"/>
</dbReference>
<evidence type="ECO:0000256" key="5">
    <source>
        <dbReference type="ARBA" id="ARBA00022833"/>
    </source>
</evidence>
<dbReference type="InterPro" id="IPR043359">
    <property type="entry name" value="GLI-like"/>
</dbReference>
<evidence type="ECO:0000259" key="8">
    <source>
        <dbReference type="PROSITE" id="PS50157"/>
    </source>
</evidence>
<reference evidence="9" key="2">
    <citation type="journal article" date="2019" name="IMA Fungus">
        <title>Genome sequencing and comparison of five Tilletia species to identify candidate genes for the detection of regulated species infecting wheat.</title>
        <authorList>
            <person name="Nguyen H.D.T."/>
            <person name="Sultana T."/>
            <person name="Kesanakurti P."/>
            <person name="Hambleton S."/>
        </authorList>
    </citation>
    <scope>NUCLEOTIDE SEQUENCE</scope>
    <source>
        <strain evidence="9">DAOMC 236416</strain>
    </source>
</reference>
<feature type="compositionally biased region" description="Low complexity" evidence="7">
    <location>
        <begin position="73"/>
        <end position="90"/>
    </location>
</feature>
<protein>
    <recommendedName>
        <fullName evidence="8">C2H2-type domain-containing protein</fullName>
    </recommendedName>
</protein>
<keyword evidence="5" id="KW-0862">Zinc</keyword>
<dbReference type="Gene3D" id="3.30.160.60">
    <property type="entry name" value="Classic Zinc Finger"/>
    <property type="match status" value="3"/>
</dbReference>
<sequence length="628" mass="64689">MAPKKKSAAGSQAAQEPSKAAAASSSSGRGNAGGAVGASSSSRKRKASPLPASPPRAAASPSPSSRPQPLAPVPTTSASSQPAPPVSESAAAAIAAAKAAGFTLPPGAIPLEPESDEETSDGEYFDDEDNEKATKDYGGEDGGNAESATCQWEKCGKVFYHLEPLIEHVHEDHLVAHPNRVFVCAWTGCTRGAKTQMSRFSLMSHLRSHTGEKPYACPRPECDKSFARSDALSKHLRQTHHIQPIPNRRTVASAMKKARARAGADDDDDGEGGAGDDESMAQLTAGPGSASVAGRGTNNLDATEGNGGGDGYFGDSVRVKSEYDSLTAGLGIGTSSGPIGAVESANAAANRQPFSWGKGAPPPHELLVGFHYVEGKGPPAREALLAEDYADLEDEVVLARAREMRKRAREDALSRRKVLPHTGSASDGGAGAEAELEWQLLQSDEDTSDEENEGQGSGGMGGPTTGADDEGTSRGTKRARHSATPSTPASLLPPRSTPLSAAALISNARTSQSATNGSSSSSTAGAAGTGKGGANGATSRAAKNSGGANDAALARIKKKYLIAKAKARYLESERAQLDQELAYTRAAAVKEKVETTSVLERVLVLELGQDVEAIFSPPNSPVLSPLAL</sequence>
<dbReference type="EMBL" id="LWDF02000056">
    <property type="protein sequence ID" value="KAE8258803.1"/>
    <property type="molecule type" value="Genomic_DNA"/>
</dbReference>
<feature type="domain" description="C2H2-type" evidence="8">
    <location>
        <begin position="215"/>
        <end position="246"/>
    </location>
</feature>
<keyword evidence="4" id="KW-0863">Zinc-finger</keyword>
<feature type="compositionally biased region" description="Low complexity" evidence="7">
    <location>
        <begin position="513"/>
        <end position="526"/>
    </location>
</feature>
<feature type="compositionally biased region" description="Low complexity" evidence="7">
    <location>
        <begin position="8"/>
        <end position="29"/>
    </location>
</feature>
<dbReference type="FunFam" id="3.30.160.60:FF:000201">
    <property type="entry name" value="C2H2 finger domain protein (Gli3)"/>
    <property type="match status" value="1"/>
</dbReference>
<proteinExistence type="predicted"/>
<feature type="region of interest" description="Disordered" evidence="7">
    <location>
        <begin position="444"/>
        <end position="549"/>
    </location>
</feature>
<feature type="region of interest" description="Disordered" evidence="7">
    <location>
        <begin position="409"/>
        <end position="432"/>
    </location>
</feature>
<feature type="compositionally biased region" description="Acidic residues" evidence="7">
    <location>
        <begin position="444"/>
        <end position="453"/>
    </location>
</feature>
<evidence type="ECO:0000256" key="2">
    <source>
        <dbReference type="ARBA" id="ARBA00022723"/>
    </source>
</evidence>
<feature type="domain" description="C2H2-type" evidence="8">
    <location>
        <begin position="187"/>
        <end position="214"/>
    </location>
</feature>
<dbReference type="AlphaFoldDB" id="A0A177TKR4"/>
<keyword evidence="2" id="KW-0479">Metal-binding</keyword>
<gene>
    <name evidence="9" type="ORF">A4X13_0g1430</name>
</gene>
<keyword evidence="6" id="KW-0539">Nucleus</keyword>
<name>A0A177TKR4_9BASI</name>
<evidence type="ECO:0000256" key="4">
    <source>
        <dbReference type="ARBA" id="ARBA00022771"/>
    </source>
</evidence>
<feature type="region of interest" description="Disordered" evidence="7">
    <location>
        <begin position="237"/>
        <end position="310"/>
    </location>
</feature>
<dbReference type="InterPro" id="IPR013087">
    <property type="entry name" value="Znf_C2H2_type"/>
</dbReference>
<comment type="caution">
    <text evidence="9">The sequence shown here is derived from an EMBL/GenBank/DDBJ whole genome shotgun (WGS) entry which is preliminary data.</text>
</comment>
<keyword evidence="3" id="KW-0677">Repeat</keyword>
<organism evidence="9 10">
    <name type="scientific">Tilletia indica</name>
    <dbReference type="NCBI Taxonomy" id="43049"/>
    <lineage>
        <taxon>Eukaryota</taxon>
        <taxon>Fungi</taxon>
        <taxon>Dikarya</taxon>
        <taxon>Basidiomycota</taxon>
        <taxon>Ustilaginomycotina</taxon>
        <taxon>Exobasidiomycetes</taxon>
        <taxon>Tilletiales</taxon>
        <taxon>Tilletiaceae</taxon>
        <taxon>Tilletia</taxon>
    </lineage>
</organism>
<dbReference type="PANTHER" id="PTHR45718:SF4">
    <property type="entry name" value="TRANSCRIPTIONAL ACTIVATOR CUBITUS INTERRUPTUS"/>
    <property type="match status" value="1"/>
</dbReference>
<feature type="region of interest" description="Disordered" evidence="7">
    <location>
        <begin position="105"/>
        <end position="146"/>
    </location>
</feature>
<dbReference type="PROSITE" id="PS50157">
    <property type="entry name" value="ZINC_FINGER_C2H2_2"/>
    <property type="match status" value="3"/>
</dbReference>
<feature type="domain" description="C2H2-type" evidence="8">
    <location>
        <begin position="148"/>
        <end position="178"/>
    </location>
</feature>
<dbReference type="PANTHER" id="PTHR45718">
    <property type="entry name" value="TRANSCRIPTIONAL ACTIVATOR CUBITUS INTERRUPTUS"/>
    <property type="match status" value="1"/>
</dbReference>
<evidence type="ECO:0000256" key="3">
    <source>
        <dbReference type="ARBA" id="ARBA00022737"/>
    </source>
</evidence>
<dbReference type="SMART" id="SM00355">
    <property type="entry name" value="ZnF_C2H2"/>
    <property type="match status" value="3"/>
</dbReference>
<evidence type="ECO:0000313" key="9">
    <source>
        <dbReference type="EMBL" id="KAE8258803.1"/>
    </source>
</evidence>
<dbReference type="Pfam" id="PF23561">
    <property type="entry name" value="zf-C2H2_15"/>
    <property type="match status" value="1"/>
</dbReference>
<evidence type="ECO:0000256" key="1">
    <source>
        <dbReference type="ARBA" id="ARBA00004123"/>
    </source>
</evidence>
<dbReference type="PROSITE" id="PS00028">
    <property type="entry name" value="ZINC_FINGER_C2H2_1"/>
    <property type="match status" value="2"/>
</dbReference>
<dbReference type="SUPFAM" id="SSF57667">
    <property type="entry name" value="beta-beta-alpha zinc fingers"/>
    <property type="match status" value="2"/>
</dbReference>
<evidence type="ECO:0000256" key="6">
    <source>
        <dbReference type="ARBA" id="ARBA00023242"/>
    </source>
</evidence>
<accession>A0A177TKR4</accession>
<feature type="compositionally biased region" description="Gly residues" evidence="7">
    <location>
        <begin position="455"/>
        <end position="464"/>
    </location>
</feature>
<dbReference type="GO" id="GO:0000981">
    <property type="term" value="F:DNA-binding transcription factor activity, RNA polymerase II-specific"/>
    <property type="evidence" value="ECO:0007669"/>
    <property type="project" value="TreeGrafter"/>
</dbReference>
<feature type="region of interest" description="Disordered" evidence="7">
    <location>
        <begin position="1"/>
        <end position="90"/>
    </location>
</feature>
<reference evidence="9" key="1">
    <citation type="submission" date="2016-04" db="EMBL/GenBank/DDBJ databases">
        <authorList>
            <person name="Nguyen H.D."/>
            <person name="Samba Siva P."/>
            <person name="Cullis J."/>
            <person name="Levesque C.A."/>
            <person name="Hambleton S."/>
        </authorList>
    </citation>
    <scope>NUCLEOTIDE SEQUENCE</scope>
    <source>
        <strain evidence="9">DAOMC 236416</strain>
    </source>
</reference>
<dbReference type="GO" id="GO:0008270">
    <property type="term" value="F:zinc ion binding"/>
    <property type="evidence" value="ECO:0007669"/>
    <property type="project" value="UniProtKB-KW"/>
</dbReference>
<feature type="compositionally biased region" description="Acidic residues" evidence="7">
    <location>
        <begin position="113"/>
        <end position="130"/>
    </location>
</feature>
<comment type="subcellular location">
    <subcellularLocation>
        <location evidence="1">Nucleus</location>
    </subcellularLocation>
</comment>
<dbReference type="GO" id="GO:0000978">
    <property type="term" value="F:RNA polymerase II cis-regulatory region sequence-specific DNA binding"/>
    <property type="evidence" value="ECO:0007669"/>
    <property type="project" value="TreeGrafter"/>
</dbReference>
<evidence type="ECO:0000256" key="7">
    <source>
        <dbReference type="SAM" id="MobiDB-lite"/>
    </source>
</evidence>
<dbReference type="InterPro" id="IPR036236">
    <property type="entry name" value="Znf_C2H2_sf"/>
</dbReference>
<keyword evidence="10" id="KW-1185">Reference proteome</keyword>
<dbReference type="Proteomes" id="UP000077521">
    <property type="component" value="Unassembled WGS sequence"/>
</dbReference>
<dbReference type="GO" id="GO:0005634">
    <property type="term" value="C:nucleus"/>
    <property type="evidence" value="ECO:0007669"/>
    <property type="project" value="UniProtKB-SubCell"/>
</dbReference>
<evidence type="ECO:0000313" key="10">
    <source>
        <dbReference type="Proteomes" id="UP000077521"/>
    </source>
</evidence>
<dbReference type="Pfam" id="PF00096">
    <property type="entry name" value="zf-C2H2"/>
    <property type="match status" value="1"/>
</dbReference>
<feature type="compositionally biased region" description="Acidic residues" evidence="7">
    <location>
        <begin position="265"/>
        <end position="279"/>
    </location>
</feature>